<dbReference type="AlphaFoldDB" id="Q2CBW1"/>
<dbReference type="eggNOG" id="COG4249">
    <property type="taxonomic scope" value="Bacteria"/>
</dbReference>
<reference evidence="1 2" key="1">
    <citation type="journal article" date="2010" name="J. Bacteriol.">
        <title>Genome sequences of Oceanicola granulosus HTCC2516(T) and Oceanicola batsensis HTCC2597(TDelta).</title>
        <authorList>
            <person name="Thrash J.C."/>
            <person name="Cho J.C."/>
            <person name="Vergin K.L."/>
            <person name="Giovannoni S.J."/>
        </authorList>
    </citation>
    <scope>NUCLEOTIDE SEQUENCE [LARGE SCALE GENOMIC DNA]</scope>
    <source>
        <strain evidence="2">ATCC BAA-861 / DSM 15982 / KCTC 12143 / HTCC2516</strain>
    </source>
</reference>
<comment type="caution">
    <text evidence="1">The sequence shown here is derived from an EMBL/GenBank/DDBJ whole genome shotgun (WGS) entry which is preliminary data.</text>
</comment>
<accession>Q2CBW1</accession>
<proteinExistence type="predicted"/>
<dbReference type="EMBL" id="AAOT01000035">
    <property type="protein sequence ID" value="EAR50159.1"/>
    <property type="molecule type" value="Genomic_DNA"/>
</dbReference>
<organism evidence="1 2">
    <name type="scientific">Oceanicola granulosus (strain ATCC BAA-861 / DSM 15982 / KCTC 12143 / HTCC2516)</name>
    <dbReference type="NCBI Taxonomy" id="314256"/>
    <lineage>
        <taxon>Bacteria</taxon>
        <taxon>Pseudomonadati</taxon>
        <taxon>Pseudomonadota</taxon>
        <taxon>Alphaproteobacteria</taxon>
        <taxon>Rhodobacterales</taxon>
        <taxon>Roseobacteraceae</taxon>
        <taxon>Oceanicola</taxon>
    </lineage>
</organism>
<protein>
    <submittedName>
        <fullName evidence="1">Uncharacterized protein</fullName>
    </submittedName>
</protein>
<evidence type="ECO:0000313" key="2">
    <source>
        <dbReference type="Proteomes" id="UP000003635"/>
    </source>
</evidence>
<dbReference type="STRING" id="314256.OG2516_15764"/>
<evidence type="ECO:0000313" key="1">
    <source>
        <dbReference type="EMBL" id="EAR50159.1"/>
    </source>
</evidence>
<name>Q2CBW1_OCEGH</name>
<gene>
    <name evidence="1" type="ORF">OG2516_15764</name>
</gene>
<keyword evidence="2" id="KW-1185">Reference proteome</keyword>
<dbReference type="OrthoDB" id="9816009at2"/>
<sequence>MIELFLPYVIGLVLGIEPPARAAPGEESAVLAPLDEGSGDAAAPAPEPQIATGKFTTAIEVKPILGMTKANWVAVRDYEGQDLLYFTHLLSWRCGLWDISYGLNGAPPEQVVAMEPCHEDTATPNAMSDPAFQPYIALPPGSVESIYVQVTFDDGTGDFARFERAQIEIP</sequence>
<dbReference type="Proteomes" id="UP000003635">
    <property type="component" value="Unassembled WGS sequence"/>
</dbReference>
<dbReference type="RefSeq" id="WP_007256667.1">
    <property type="nucleotide sequence ID" value="NZ_CH724108.1"/>
</dbReference>
<dbReference type="HOGENOM" id="CLU_113305_0_0_5"/>